<comment type="caution">
    <text evidence="1">The sequence shown here is derived from an EMBL/GenBank/DDBJ whole genome shotgun (WGS) entry which is preliminary data.</text>
</comment>
<dbReference type="Proteomes" id="UP000031561">
    <property type="component" value="Unassembled WGS sequence"/>
</dbReference>
<evidence type="ECO:0000313" key="1">
    <source>
        <dbReference type="EMBL" id="MCM1981442.1"/>
    </source>
</evidence>
<proteinExistence type="predicted"/>
<keyword evidence="2" id="KW-1185">Reference proteome</keyword>
<dbReference type="EMBL" id="JTHE03000007">
    <property type="protein sequence ID" value="MCM1981442.1"/>
    <property type="molecule type" value="Genomic_DNA"/>
</dbReference>
<name>A0ABD4SYR0_9CYAN</name>
<reference evidence="1 2" key="1">
    <citation type="journal article" date="2015" name="Genome Announc.">
        <title>Draft Genome Sequence of Filamentous Marine Cyanobacterium Lyngbya confervoides Strain BDU141951.</title>
        <authorList>
            <person name="Chandrababunaidu M.M."/>
            <person name="Sen D."/>
            <person name="Tripathy S."/>
        </authorList>
    </citation>
    <scope>NUCLEOTIDE SEQUENCE [LARGE SCALE GENOMIC DNA]</scope>
    <source>
        <strain evidence="1 2">BDU141951</strain>
    </source>
</reference>
<accession>A0ABD4SYR0</accession>
<protein>
    <submittedName>
        <fullName evidence="1">Uncharacterized protein</fullName>
    </submittedName>
</protein>
<dbReference type="RefSeq" id="WP_166283782.1">
    <property type="nucleotide sequence ID" value="NZ_JTHE03000007.1"/>
</dbReference>
<evidence type="ECO:0000313" key="2">
    <source>
        <dbReference type="Proteomes" id="UP000031561"/>
    </source>
</evidence>
<gene>
    <name evidence="1" type="ORF">QQ91_0001165</name>
</gene>
<dbReference type="AlphaFoldDB" id="A0ABD4SYR0"/>
<sequence>MGDESLTKGKEPVEMLKSGQLLSIGGGNNAGLIIQKPFFAEFVSHGAAIGGLFDLQCVTVYTLGEVQITVPADKTERQAAFQQRIADIEAMQHLCQADSPLERGVAILQHLCDQFDPYQVESVPNDVLAKLVGVLPSTIASAWTYIQSQSQEPLESCIAQQTVPAA</sequence>
<organism evidence="1 2">
    <name type="scientific">Lyngbya confervoides BDU141951</name>
    <dbReference type="NCBI Taxonomy" id="1574623"/>
    <lineage>
        <taxon>Bacteria</taxon>
        <taxon>Bacillati</taxon>
        <taxon>Cyanobacteriota</taxon>
        <taxon>Cyanophyceae</taxon>
        <taxon>Oscillatoriophycideae</taxon>
        <taxon>Oscillatoriales</taxon>
        <taxon>Microcoleaceae</taxon>
        <taxon>Lyngbya</taxon>
    </lineage>
</organism>